<name>A0A0R1NXS0_9LACO</name>
<reference evidence="1 2" key="1">
    <citation type="journal article" date="2015" name="Genome Announc.">
        <title>Expanding the biotechnology potential of lactobacilli through comparative genomics of 213 strains and associated genera.</title>
        <authorList>
            <person name="Sun Z."/>
            <person name="Harris H.M."/>
            <person name="McCann A."/>
            <person name="Guo C."/>
            <person name="Argimon S."/>
            <person name="Zhang W."/>
            <person name="Yang X."/>
            <person name="Jeffery I.B."/>
            <person name="Cooney J.C."/>
            <person name="Kagawa T.F."/>
            <person name="Liu W."/>
            <person name="Song Y."/>
            <person name="Salvetti E."/>
            <person name="Wrobel A."/>
            <person name="Rasinkangas P."/>
            <person name="Parkhill J."/>
            <person name="Rea M.C."/>
            <person name="O'Sullivan O."/>
            <person name="Ritari J."/>
            <person name="Douillard F.P."/>
            <person name="Paul Ross R."/>
            <person name="Yang R."/>
            <person name="Briner A.E."/>
            <person name="Felis G.E."/>
            <person name="de Vos W.M."/>
            <person name="Barrangou R."/>
            <person name="Klaenhammer T.R."/>
            <person name="Caufield P.W."/>
            <person name="Cui Y."/>
            <person name="Zhang H."/>
            <person name="O'Toole P.W."/>
        </authorList>
    </citation>
    <scope>NUCLEOTIDE SEQUENCE [LARGE SCALE GENOMIC DNA]</scope>
    <source>
        <strain evidence="1 2">DSM 10532</strain>
    </source>
</reference>
<evidence type="ECO:0008006" key="3">
    <source>
        <dbReference type="Google" id="ProtNLM"/>
    </source>
</evidence>
<dbReference type="eggNOG" id="ENOG5030489">
    <property type="taxonomic scope" value="Bacteria"/>
</dbReference>
<dbReference type="AlphaFoldDB" id="A0A0R1NXS0"/>
<organism evidence="1 2">
    <name type="scientific">Lactobacillus gallinarum DSM 10532 = JCM 2011</name>
    <dbReference type="NCBI Taxonomy" id="1423748"/>
    <lineage>
        <taxon>Bacteria</taxon>
        <taxon>Bacillati</taxon>
        <taxon>Bacillota</taxon>
        <taxon>Bacilli</taxon>
        <taxon>Lactobacillales</taxon>
        <taxon>Lactobacillaceae</taxon>
        <taxon>Lactobacillus</taxon>
    </lineage>
</organism>
<dbReference type="STRING" id="1423748.FC37_GL000193"/>
<evidence type="ECO:0000313" key="1">
    <source>
        <dbReference type="EMBL" id="KRL24758.1"/>
    </source>
</evidence>
<dbReference type="PATRIC" id="fig|1423748.3.peg.207"/>
<comment type="caution">
    <text evidence="1">The sequence shown here is derived from an EMBL/GenBank/DDBJ whole genome shotgun (WGS) entry which is preliminary data.</text>
</comment>
<protein>
    <recommendedName>
        <fullName evidence="3">Tetratricopeptide repeat protein</fullName>
    </recommendedName>
</protein>
<dbReference type="Proteomes" id="UP000051311">
    <property type="component" value="Unassembled WGS sequence"/>
</dbReference>
<gene>
    <name evidence="1" type="ORF">FC37_GL000193</name>
</gene>
<proteinExistence type="predicted"/>
<dbReference type="EMBL" id="AZEL01000007">
    <property type="protein sequence ID" value="KRL24758.1"/>
    <property type="molecule type" value="Genomic_DNA"/>
</dbReference>
<dbReference type="OrthoDB" id="2304952at2"/>
<accession>A0A0R1NXS0</accession>
<evidence type="ECO:0000313" key="2">
    <source>
        <dbReference type="Proteomes" id="UP000051311"/>
    </source>
</evidence>
<sequence length="277" mass="31961">MTSVSQKNLLKLAEENKHRGDLAAAIQNLEEALRGEHSLDVILELCDLYCANKQEDQAYALIKEEPDLFSNKQVYRMYCKVLKENNFLIEALQLKEITGLELPFKVQPVSEEKQQQIMQSFKAKKQVNQMDYESLHKLNLVNFTTFAQSILLEPISEFAVRLSLCEDLIRLKLKDKFKVWVLDDLTEFIPADTLLLEKAPKYKEIISAIGAKFSHNPSQLPLMIGETNLVLGSLYPKLDDYVDEPDSFASDLVAYLQQRNGRTHQDLFEKIYRKFPN</sequence>
<dbReference type="RefSeq" id="WP_025005020.1">
    <property type="nucleotide sequence ID" value="NZ_AZEL01000007.1"/>
</dbReference>